<evidence type="ECO:0000256" key="1">
    <source>
        <dbReference type="SAM" id="MobiDB-lite"/>
    </source>
</evidence>
<feature type="domain" description="BioF2-like acetyltransferase" evidence="2">
    <location>
        <begin position="209"/>
        <end position="360"/>
    </location>
</feature>
<evidence type="ECO:0000313" key="4">
    <source>
        <dbReference type="Proteomes" id="UP001589748"/>
    </source>
</evidence>
<dbReference type="InterPro" id="IPR016181">
    <property type="entry name" value="Acyl_CoA_acyltransferase"/>
</dbReference>
<dbReference type="EMBL" id="JBHMDM010000001">
    <property type="protein sequence ID" value="MFB9375637.1"/>
    <property type="molecule type" value="Genomic_DNA"/>
</dbReference>
<evidence type="ECO:0000313" key="3">
    <source>
        <dbReference type="EMBL" id="MFB9375637.1"/>
    </source>
</evidence>
<sequence>MSTDALSSGRPALDPEVVPVPAPTPAPVLDDLQVVLRRGLAGAPVPEWRALQVGAGAPPFCGPDWVLAVAAHLGTGEPLLVTVRRQGRLLALGAFAVHPGLRAPGRRGGRPLITFYGSGVSDYATVLCDPTCPVPATRLVAAVLDAVVAEVPGAILDLERVVEGEPLHEALDVWARARGYGLRRLRQSSVHALALPATVAEHDRALGRHARHEERRQWRRLLRRGQVEAADDLLADVAPGDLDALRALVAELGAVDAAHPRAAEREQPWRGTSGRTLFQLLATTPRPVLQLAGLRVDGDLIAYTFCLAGPRALHGYVQSYRRDWADVGPGALLLLRLRRRALEAGYDELDLLRGEEEYKRRGARRTRTTVRVILRPDAPPMTALVDRVVLLRRTYRDEIRRSRRLDGAVSGLGRGVDRARRETAASLGRLNRLRPGR</sequence>
<gene>
    <name evidence="3" type="ORF">ACFFVI_01520</name>
</gene>
<dbReference type="InterPro" id="IPR038740">
    <property type="entry name" value="BioF2-like_GNAT_dom"/>
</dbReference>
<dbReference type="Gene3D" id="3.40.630.30">
    <property type="match status" value="1"/>
</dbReference>
<reference evidence="3 4" key="1">
    <citation type="submission" date="2024-09" db="EMBL/GenBank/DDBJ databases">
        <authorList>
            <person name="Sun Q."/>
            <person name="Mori K."/>
        </authorList>
    </citation>
    <scope>NUCLEOTIDE SEQUENCE [LARGE SCALE GENOMIC DNA]</scope>
    <source>
        <strain evidence="3 4">TISTR 1856</strain>
    </source>
</reference>
<dbReference type="Proteomes" id="UP001589748">
    <property type="component" value="Unassembled WGS sequence"/>
</dbReference>
<proteinExistence type="predicted"/>
<protein>
    <submittedName>
        <fullName evidence="3">GNAT family N-acetyltransferase</fullName>
    </submittedName>
</protein>
<dbReference type="SUPFAM" id="SSF55729">
    <property type="entry name" value="Acyl-CoA N-acyltransferases (Nat)"/>
    <property type="match status" value="1"/>
</dbReference>
<dbReference type="Pfam" id="PF13480">
    <property type="entry name" value="Acetyltransf_6"/>
    <property type="match status" value="1"/>
</dbReference>
<keyword evidence="4" id="KW-1185">Reference proteome</keyword>
<comment type="caution">
    <text evidence="3">The sequence shown here is derived from an EMBL/GenBank/DDBJ whole genome shotgun (WGS) entry which is preliminary data.</text>
</comment>
<evidence type="ECO:0000259" key="2">
    <source>
        <dbReference type="Pfam" id="PF13480"/>
    </source>
</evidence>
<organism evidence="3 4">
    <name type="scientific">Kineococcus gynurae</name>
    <dbReference type="NCBI Taxonomy" id="452979"/>
    <lineage>
        <taxon>Bacteria</taxon>
        <taxon>Bacillati</taxon>
        <taxon>Actinomycetota</taxon>
        <taxon>Actinomycetes</taxon>
        <taxon>Kineosporiales</taxon>
        <taxon>Kineosporiaceae</taxon>
        <taxon>Kineococcus</taxon>
    </lineage>
</organism>
<name>A0ABV5LNJ7_9ACTN</name>
<dbReference type="RefSeq" id="WP_380140176.1">
    <property type="nucleotide sequence ID" value="NZ_JBHLUI010000012.1"/>
</dbReference>
<accession>A0ABV5LNJ7</accession>
<feature type="region of interest" description="Disordered" evidence="1">
    <location>
        <begin position="1"/>
        <end position="21"/>
    </location>
</feature>